<dbReference type="GeneID" id="90967582"/>
<name>A0A7D5Z3X7_9HYPO</name>
<evidence type="ECO:0000313" key="2">
    <source>
        <dbReference type="Proteomes" id="UP000510686"/>
    </source>
</evidence>
<sequence>MLILSKSRNSLEKRSVTFWILVSLPGRTTVIQRSIRDRSVAETHSATDTWIKVFQPWEPSEVNDRPVTRVVSVEATKLCEKWLKFRQSYSKDDRLDLKMPEPTFDSDLDTVDSLLKLLPEENKDVSIFTGTLNDVINIRRAQ</sequence>
<organism evidence="1 2">
    <name type="scientific">Metarhizium brunneum</name>
    <dbReference type="NCBI Taxonomy" id="500148"/>
    <lineage>
        <taxon>Eukaryota</taxon>
        <taxon>Fungi</taxon>
        <taxon>Dikarya</taxon>
        <taxon>Ascomycota</taxon>
        <taxon>Pezizomycotina</taxon>
        <taxon>Sordariomycetes</taxon>
        <taxon>Hypocreomycetidae</taxon>
        <taxon>Hypocreales</taxon>
        <taxon>Clavicipitaceae</taxon>
        <taxon>Metarhizium</taxon>
    </lineage>
</organism>
<reference evidence="1 2" key="1">
    <citation type="submission" date="2020-07" db="EMBL/GenBank/DDBJ databases">
        <title>Telomere length de novo assembly of all 7 chromosomes of the fungus, Metarhizium brunneum, using a novel assembly pipeline.</title>
        <authorList>
            <person name="Saud z."/>
            <person name="Kortsinoglou A."/>
            <person name="Kouvelis V.N."/>
            <person name="Butt T.M."/>
        </authorList>
    </citation>
    <scope>NUCLEOTIDE SEQUENCE [LARGE SCALE GENOMIC DNA]</scope>
    <source>
        <strain evidence="1 2">4556</strain>
    </source>
</reference>
<protein>
    <submittedName>
        <fullName evidence="1">Uncharacterized protein</fullName>
    </submittedName>
</protein>
<dbReference type="Proteomes" id="UP000510686">
    <property type="component" value="Chromosome 2"/>
</dbReference>
<proteinExistence type="predicted"/>
<keyword evidence="2" id="KW-1185">Reference proteome</keyword>
<dbReference type="EMBL" id="CP058933">
    <property type="protein sequence ID" value="QLI68086.1"/>
    <property type="molecule type" value="Genomic_DNA"/>
</dbReference>
<dbReference type="RefSeq" id="XP_065986513.1">
    <property type="nucleotide sequence ID" value="XM_066130074.1"/>
</dbReference>
<dbReference type="AlphaFoldDB" id="A0A7D5Z3X7"/>
<gene>
    <name evidence="1" type="ORF">G6M90_00g030820</name>
</gene>
<dbReference type="KEGG" id="mbrn:90967582"/>
<evidence type="ECO:0000313" key="1">
    <source>
        <dbReference type="EMBL" id="QLI68086.1"/>
    </source>
</evidence>
<accession>A0A7D5Z3X7</accession>
<dbReference type="OrthoDB" id="4840035at2759"/>